<reference evidence="1 2" key="1">
    <citation type="journal article" date="2016" name="Sci. Rep.">
        <title>The Dendrobium catenatum Lindl. genome sequence provides insights into polysaccharide synthase, floral development and adaptive evolution.</title>
        <authorList>
            <person name="Zhang G.Q."/>
            <person name="Xu Q."/>
            <person name="Bian C."/>
            <person name="Tsai W.C."/>
            <person name="Yeh C.M."/>
            <person name="Liu K.W."/>
            <person name="Yoshida K."/>
            <person name="Zhang L.S."/>
            <person name="Chang S.B."/>
            <person name="Chen F."/>
            <person name="Shi Y."/>
            <person name="Su Y.Y."/>
            <person name="Zhang Y.Q."/>
            <person name="Chen L.J."/>
            <person name="Yin Y."/>
            <person name="Lin M."/>
            <person name="Huang H."/>
            <person name="Deng H."/>
            <person name="Wang Z.W."/>
            <person name="Zhu S.L."/>
            <person name="Zhao X."/>
            <person name="Deng C."/>
            <person name="Niu S.C."/>
            <person name="Huang J."/>
            <person name="Wang M."/>
            <person name="Liu G.H."/>
            <person name="Yang H.J."/>
            <person name="Xiao X.J."/>
            <person name="Hsiao Y.Y."/>
            <person name="Wu W.L."/>
            <person name="Chen Y.Y."/>
            <person name="Mitsuda N."/>
            <person name="Ohme-Takagi M."/>
            <person name="Luo Y.B."/>
            <person name="Van de Peer Y."/>
            <person name="Liu Z.J."/>
        </authorList>
    </citation>
    <scope>NUCLEOTIDE SEQUENCE [LARGE SCALE GENOMIC DNA]</scope>
    <source>
        <tissue evidence="1">The whole plant</tissue>
    </source>
</reference>
<evidence type="ECO:0000313" key="2">
    <source>
        <dbReference type="Proteomes" id="UP000233837"/>
    </source>
</evidence>
<dbReference type="PANTHER" id="PTHR33710:SF62">
    <property type="entry name" value="DUF4283 DOMAIN PROTEIN"/>
    <property type="match status" value="1"/>
</dbReference>
<accession>A0A2I0V6K0</accession>
<dbReference type="InterPro" id="IPR036691">
    <property type="entry name" value="Endo/exonu/phosph_ase_sf"/>
</dbReference>
<gene>
    <name evidence="1" type="ORF">MA16_Dca025564</name>
</gene>
<organism evidence="1 2">
    <name type="scientific">Dendrobium catenatum</name>
    <dbReference type="NCBI Taxonomy" id="906689"/>
    <lineage>
        <taxon>Eukaryota</taxon>
        <taxon>Viridiplantae</taxon>
        <taxon>Streptophyta</taxon>
        <taxon>Embryophyta</taxon>
        <taxon>Tracheophyta</taxon>
        <taxon>Spermatophyta</taxon>
        <taxon>Magnoliopsida</taxon>
        <taxon>Liliopsida</taxon>
        <taxon>Asparagales</taxon>
        <taxon>Orchidaceae</taxon>
        <taxon>Epidendroideae</taxon>
        <taxon>Malaxideae</taxon>
        <taxon>Dendrobiinae</taxon>
        <taxon>Dendrobium</taxon>
    </lineage>
</organism>
<reference evidence="1 2" key="2">
    <citation type="journal article" date="2017" name="Nature">
        <title>The Apostasia genome and the evolution of orchids.</title>
        <authorList>
            <person name="Zhang G.Q."/>
            <person name="Liu K.W."/>
            <person name="Li Z."/>
            <person name="Lohaus R."/>
            <person name="Hsiao Y.Y."/>
            <person name="Niu S.C."/>
            <person name="Wang J.Y."/>
            <person name="Lin Y.C."/>
            <person name="Xu Q."/>
            <person name="Chen L.J."/>
            <person name="Yoshida K."/>
            <person name="Fujiwara S."/>
            <person name="Wang Z.W."/>
            <person name="Zhang Y.Q."/>
            <person name="Mitsuda N."/>
            <person name="Wang M."/>
            <person name="Liu G.H."/>
            <person name="Pecoraro L."/>
            <person name="Huang H.X."/>
            <person name="Xiao X.J."/>
            <person name="Lin M."/>
            <person name="Wu X.Y."/>
            <person name="Wu W.L."/>
            <person name="Chen Y.Y."/>
            <person name="Chang S.B."/>
            <person name="Sakamoto S."/>
            <person name="Ohme-Takagi M."/>
            <person name="Yagi M."/>
            <person name="Zeng S.J."/>
            <person name="Shen C.Y."/>
            <person name="Yeh C.M."/>
            <person name="Luo Y.B."/>
            <person name="Tsai W.C."/>
            <person name="Van de Peer Y."/>
            <person name="Liu Z.J."/>
        </authorList>
    </citation>
    <scope>NUCLEOTIDE SEQUENCE [LARGE SCALE GENOMIC DNA]</scope>
    <source>
        <tissue evidence="1">The whole plant</tissue>
    </source>
</reference>
<keyword evidence="2" id="KW-1185">Reference proteome</keyword>
<name>A0A2I0V6K0_9ASPA</name>
<sequence length="187" mass="21660">MFNFFCNASFVYAACSRVGRLSLWDQLNSFACNIYGSWCVGGYFNIIFNASERLGGNHPNINAMEDFNSMITTCDLHDIGFFGNAYTWSRGNLWQRLDRVLFNNDWIANFHMTYVEHLSITSSDHTPLLLTINTNKSYVPTGFKFQNMWLSHHNFFNVIKSNWQAPIFHVSNISGMAKLWNKLSRLK</sequence>
<dbReference type="Proteomes" id="UP000233837">
    <property type="component" value="Unassembled WGS sequence"/>
</dbReference>
<protein>
    <recommendedName>
        <fullName evidence="3">Threonine dehydratase</fullName>
    </recommendedName>
</protein>
<dbReference type="PANTHER" id="PTHR33710">
    <property type="entry name" value="BNAC02G09200D PROTEIN"/>
    <property type="match status" value="1"/>
</dbReference>
<evidence type="ECO:0000313" key="1">
    <source>
        <dbReference type="EMBL" id="PKU59031.1"/>
    </source>
</evidence>
<evidence type="ECO:0008006" key="3">
    <source>
        <dbReference type="Google" id="ProtNLM"/>
    </source>
</evidence>
<dbReference type="EMBL" id="KZ504169">
    <property type="protein sequence ID" value="PKU59031.1"/>
    <property type="molecule type" value="Genomic_DNA"/>
</dbReference>
<dbReference type="SUPFAM" id="SSF56219">
    <property type="entry name" value="DNase I-like"/>
    <property type="match status" value="1"/>
</dbReference>
<proteinExistence type="predicted"/>
<dbReference type="AlphaFoldDB" id="A0A2I0V6K0"/>
<dbReference type="Gene3D" id="3.60.10.10">
    <property type="entry name" value="Endonuclease/exonuclease/phosphatase"/>
    <property type="match status" value="1"/>
</dbReference>